<dbReference type="PANTHER" id="PTHR43479">
    <property type="entry name" value="ACREF/ENVCD OPERON REPRESSOR-RELATED"/>
    <property type="match status" value="1"/>
</dbReference>
<dbReference type="PRINTS" id="PR00455">
    <property type="entry name" value="HTHTETR"/>
</dbReference>
<evidence type="ECO:0000256" key="1">
    <source>
        <dbReference type="ARBA" id="ARBA00023125"/>
    </source>
</evidence>
<reference evidence="4 5" key="1">
    <citation type="journal article" date="2015" name="Infect. Genet. Evol.">
        <title>Genomic sequences of six botulinum neurotoxin-producing strains representing three clostridial species illustrate the mobility and diversity of botulinum neurotoxin genes.</title>
        <authorList>
            <person name="Smith T.J."/>
            <person name="Hill K.K."/>
            <person name="Xie G."/>
            <person name="Foley B.T."/>
            <person name="Williamson C.H."/>
            <person name="Foster J.T."/>
            <person name="Johnson S.L."/>
            <person name="Chertkov O."/>
            <person name="Teshima H."/>
            <person name="Gibbons H.S."/>
            <person name="Johnsky L.A."/>
            <person name="Karavis M.A."/>
            <person name="Smith L.A."/>
        </authorList>
    </citation>
    <scope>NUCLEOTIDE SEQUENCE [LARGE SCALE GENOMIC DNA]</scope>
    <source>
        <strain evidence="4 5">CDC 2741</strain>
    </source>
</reference>
<dbReference type="OrthoDB" id="9812993at2"/>
<dbReference type="EMBL" id="AYSO01000020">
    <property type="protein sequence ID" value="KIE44453.1"/>
    <property type="molecule type" value="Genomic_DNA"/>
</dbReference>
<comment type="caution">
    <text evidence="4">The sequence shown here is derived from an EMBL/GenBank/DDBJ whole genome shotgun (WGS) entry which is preliminary data.</text>
</comment>
<evidence type="ECO:0000313" key="5">
    <source>
        <dbReference type="Proteomes" id="UP000031366"/>
    </source>
</evidence>
<sequence length="191" mass="22221">MTNAVSDIEDSIINCAKELFIQRGYEKVDMKLISKKCNISTGTIYNYYPNKSKLFIRILEDSLEKTFLKLQTLIESEDNYKVDSCIKILYEGIEEKYVLNKELIKADLTNKSQSESNVEIEKNIINLIDRIFNDFSKDYTSSIECNCNIRLVETLLATIYTMIEAHPEEKEKNIEFLNQLILNLGYKKEVS</sequence>
<dbReference type="AlphaFoldDB" id="A0A0C1TYU4"/>
<keyword evidence="5" id="KW-1185">Reference proteome</keyword>
<dbReference type="Proteomes" id="UP000031366">
    <property type="component" value="Unassembled WGS sequence"/>
</dbReference>
<dbReference type="SUPFAM" id="SSF46689">
    <property type="entry name" value="Homeodomain-like"/>
    <property type="match status" value="1"/>
</dbReference>
<dbReference type="InterPro" id="IPR009057">
    <property type="entry name" value="Homeodomain-like_sf"/>
</dbReference>
<accession>A0A0C1TYU4</accession>
<keyword evidence="1 2" id="KW-0238">DNA-binding</keyword>
<dbReference type="PANTHER" id="PTHR43479:SF11">
    <property type="entry name" value="ACREF_ENVCD OPERON REPRESSOR-RELATED"/>
    <property type="match status" value="1"/>
</dbReference>
<protein>
    <submittedName>
        <fullName evidence="4">Bacterial regulatory s, tetR family protein</fullName>
    </submittedName>
</protein>
<dbReference type="InterPro" id="IPR001647">
    <property type="entry name" value="HTH_TetR"/>
</dbReference>
<dbReference type="Pfam" id="PF00440">
    <property type="entry name" value="TetR_N"/>
    <property type="match status" value="1"/>
</dbReference>
<organism evidence="4 5">
    <name type="scientific">Clostridium argentinense CDC 2741</name>
    <dbReference type="NCBI Taxonomy" id="1418104"/>
    <lineage>
        <taxon>Bacteria</taxon>
        <taxon>Bacillati</taxon>
        <taxon>Bacillota</taxon>
        <taxon>Clostridia</taxon>
        <taxon>Eubacteriales</taxon>
        <taxon>Clostridiaceae</taxon>
        <taxon>Clostridium</taxon>
    </lineage>
</organism>
<dbReference type="RefSeq" id="WP_039637121.1">
    <property type="nucleotide sequence ID" value="NZ_AYSO01000020.1"/>
</dbReference>
<dbReference type="Gene3D" id="1.10.357.10">
    <property type="entry name" value="Tetracycline Repressor, domain 2"/>
    <property type="match status" value="1"/>
</dbReference>
<evidence type="ECO:0000256" key="2">
    <source>
        <dbReference type="PROSITE-ProRule" id="PRU00335"/>
    </source>
</evidence>
<proteinExistence type="predicted"/>
<evidence type="ECO:0000313" key="4">
    <source>
        <dbReference type="EMBL" id="KIE44453.1"/>
    </source>
</evidence>
<dbReference type="GO" id="GO:0003677">
    <property type="term" value="F:DNA binding"/>
    <property type="evidence" value="ECO:0007669"/>
    <property type="project" value="UniProtKB-UniRule"/>
</dbReference>
<feature type="domain" description="HTH tetR-type" evidence="3">
    <location>
        <begin position="6"/>
        <end position="66"/>
    </location>
</feature>
<feature type="DNA-binding region" description="H-T-H motif" evidence="2">
    <location>
        <begin position="29"/>
        <end position="48"/>
    </location>
</feature>
<evidence type="ECO:0000259" key="3">
    <source>
        <dbReference type="PROSITE" id="PS50977"/>
    </source>
</evidence>
<dbReference type="InterPro" id="IPR050624">
    <property type="entry name" value="HTH-type_Tx_Regulator"/>
</dbReference>
<dbReference type="PROSITE" id="PS50977">
    <property type="entry name" value="HTH_TETR_2"/>
    <property type="match status" value="1"/>
</dbReference>
<name>A0A0C1TYU4_9CLOT</name>
<dbReference type="STRING" id="29341.RSJ17_07480"/>
<gene>
    <name evidence="4" type="ORF">U732_940</name>
</gene>